<dbReference type="InterPro" id="IPR013445">
    <property type="entry name" value="CDP_4_6_deHydtase"/>
</dbReference>
<comment type="caution">
    <text evidence="2">The sequence shown here is derived from an EMBL/GenBank/DDBJ whole genome shotgun (WGS) entry which is preliminary data.</text>
</comment>
<evidence type="ECO:0000259" key="1">
    <source>
        <dbReference type="Pfam" id="PF16363"/>
    </source>
</evidence>
<proteinExistence type="predicted"/>
<dbReference type="InterPro" id="IPR016040">
    <property type="entry name" value="NAD(P)-bd_dom"/>
</dbReference>
<name>A0A4R9JPS0_9LEPT</name>
<dbReference type="Proteomes" id="UP000297609">
    <property type="component" value="Unassembled WGS sequence"/>
</dbReference>
<dbReference type="GO" id="GO:0047733">
    <property type="term" value="F:CDP-glucose 4,6-dehydratase activity"/>
    <property type="evidence" value="ECO:0007669"/>
    <property type="project" value="UniProtKB-EC"/>
</dbReference>
<protein>
    <submittedName>
        <fullName evidence="2">CDP-glucose 4,6-dehydratase</fullName>
        <ecNumber evidence="2">4.2.1.45</ecNumber>
    </submittedName>
</protein>
<evidence type="ECO:0000313" key="3">
    <source>
        <dbReference type="Proteomes" id="UP000297609"/>
    </source>
</evidence>
<sequence length="367" mass="41597">MHNFENLFKNKKAIITGHTGFKGSWLSIWLQSLGAKVIGMSWDIPSTPSLFEESKIFNQIEDHRIDIRNIEMVKDLFKNSQPDFVFHLAAQPLVRLSYKDPILTYSTNVMGTANILDALNEIKKNCIAVILTSDKAYDNVEWVWGYRENDTLGGSDPYSASKGAAELVIKSYIKSYFTGNASKVKIGIGRAGNVIGGGDWANDRIVPDCVRAWSKGEVLQLRNPYATRPWQHVLEPLSGYLNLAFALSVDAKVHGEAFNFGPPSENNHTVLELVTEMQKHWEAVLFEDISSSHDGPYESGLLKLNCDKALHQLKWKAVLDFETTVRMTSQWYENFYNRKINVHDFSLAQIREYIQIAKSKGMAWSRD</sequence>
<keyword evidence="2" id="KW-0456">Lyase</keyword>
<dbReference type="Gene3D" id="3.40.50.720">
    <property type="entry name" value="NAD(P)-binding Rossmann-like Domain"/>
    <property type="match status" value="1"/>
</dbReference>
<evidence type="ECO:0000313" key="2">
    <source>
        <dbReference type="EMBL" id="TGL48388.1"/>
    </source>
</evidence>
<accession>A0A4R9JPS0</accession>
<organism evidence="2 3">
    <name type="scientific">Leptospira kemamanensis</name>
    <dbReference type="NCBI Taxonomy" id="2484942"/>
    <lineage>
        <taxon>Bacteria</taxon>
        <taxon>Pseudomonadati</taxon>
        <taxon>Spirochaetota</taxon>
        <taxon>Spirochaetia</taxon>
        <taxon>Leptospirales</taxon>
        <taxon>Leptospiraceae</taxon>
        <taxon>Leptospira</taxon>
    </lineage>
</organism>
<feature type="domain" description="NAD(P)-binding" evidence="1">
    <location>
        <begin position="14"/>
        <end position="328"/>
    </location>
</feature>
<dbReference type="Gene3D" id="3.90.25.10">
    <property type="entry name" value="UDP-galactose 4-epimerase, domain 1"/>
    <property type="match status" value="1"/>
</dbReference>
<gene>
    <name evidence="2" type="primary">rfbG</name>
    <name evidence="2" type="ORF">EHQ59_15740</name>
</gene>
<dbReference type="AlphaFoldDB" id="A0A4R9JPS0"/>
<dbReference type="Pfam" id="PF16363">
    <property type="entry name" value="GDP_Man_Dehyd"/>
    <property type="match status" value="1"/>
</dbReference>
<dbReference type="RefSeq" id="WP_135620689.1">
    <property type="nucleotide sequence ID" value="NZ_RQGG01000044.1"/>
</dbReference>
<dbReference type="NCBIfam" id="TIGR02622">
    <property type="entry name" value="CDP_4_6_dhtase"/>
    <property type="match status" value="1"/>
</dbReference>
<keyword evidence="3" id="KW-1185">Reference proteome</keyword>
<dbReference type="OrthoDB" id="9779041at2"/>
<dbReference type="SUPFAM" id="SSF51735">
    <property type="entry name" value="NAD(P)-binding Rossmann-fold domains"/>
    <property type="match status" value="1"/>
</dbReference>
<dbReference type="EMBL" id="RQGG01000044">
    <property type="protein sequence ID" value="TGL48388.1"/>
    <property type="molecule type" value="Genomic_DNA"/>
</dbReference>
<reference evidence="2" key="1">
    <citation type="journal article" date="2019" name="PLoS Negl. Trop. Dis.">
        <title>Revisiting the worldwide diversity of Leptospira species in the environment.</title>
        <authorList>
            <person name="Vincent A.T."/>
            <person name="Schiettekatte O."/>
            <person name="Bourhy P."/>
            <person name="Veyrier F.J."/>
            <person name="Picardeau M."/>
        </authorList>
    </citation>
    <scope>NUCLEOTIDE SEQUENCE [LARGE SCALE GENOMIC DNA]</scope>
    <source>
        <strain evidence="2">201702454</strain>
    </source>
</reference>
<dbReference type="InterPro" id="IPR036291">
    <property type="entry name" value="NAD(P)-bd_dom_sf"/>
</dbReference>
<dbReference type="EC" id="4.2.1.45" evidence="2"/>
<dbReference type="PANTHER" id="PTHR43000">
    <property type="entry name" value="DTDP-D-GLUCOSE 4,6-DEHYDRATASE-RELATED"/>
    <property type="match status" value="1"/>
</dbReference>